<reference evidence="4" key="1">
    <citation type="journal article" date="2015" name="Genome Announc.">
        <title>Genome sequence of the AIDS-associated pathogen Penicillium marneffei (ATCC18224) and its near taxonomic relative Talaromyces stipitatus (ATCC10500).</title>
        <authorList>
            <person name="Nierman W.C."/>
            <person name="Fedorova-Abrams N.D."/>
            <person name="Andrianopoulos A."/>
        </authorList>
    </citation>
    <scope>NUCLEOTIDE SEQUENCE [LARGE SCALE GENOMIC DNA]</scope>
    <source>
        <strain evidence="4">ATCC 10500 / CBS 375.48 / QM 6759 / NRRL 1006</strain>
    </source>
</reference>
<dbReference type="VEuPathDB" id="FungiDB:TSTA_012370"/>
<organism evidence="3 4">
    <name type="scientific">Talaromyces stipitatus (strain ATCC 10500 / CBS 375.48 / QM 6759 / NRRL 1006)</name>
    <name type="common">Penicillium stipitatum</name>
    <dbReference type="NCBI Taxonomy" id="441959"/>
    <lineage>
        <taxon>Eukaryota</taxon>
        <taxon>Fungi</taxon>
        <taxon>Dikarya</taxon>
        <taxon>Ascomycota</taxon>
        <taxon>Pezizomycotina</taxon>
        <taxon>Eurotiomycetes</taxon>
        <taxon>Eurotiomycetidae</taxon>
        <taxon>Eurotiales</taxon>
        <taxon>Trichocomaceae</taxon>
        <taxon>Talaromyces</taxon>
        <taxon>Talaromyces sect. Talaromyces</taxon>
    </lineage>
</organism>
<dbReference type="SUPFAM" id="SSF53639">
    <property type="entry name" value="AraD/HMP-PK domain-like"/>
    <property type="match status" value="1"/>
</dbReference>
<gene>
    <name evidence="3" type="ORF">TSTA_012370</name>
</gene>
<dbReference type="InterPro" id="IPR051017">
    <property type="entry name" value="Aldolase-II_Adducin_sf"/>
</dbReference>
<dbReference type="GeneID" id="8104085"/>
<dbReference type="PANTHER" id="PTHR10672:SF3">
    <property type="entry name" value="PROTEIN HU-LI TAI SHAO"/>
    <property type="match status" value="1"/>
</dbReference>
<dbReference type="InterPro" id="IPR016129">
    <property type="entry name" value="Caspase_his_AS"/>
</dbReference>
<feature type="compositionally biased region" description="Low complexity" evidence="1">
    <location>
        <begin position="1"/>
        <end position="13"/>
    </location>
</feature>
<name>B8MF29_TALSN</name>
<dbReference type="OrthoDB" id="3238794at2759"/>
<feature type="domain" description="Class II aldolase/adducin N-terminal" evidence="2">
    <location>
        <begin position="23"/>
        <end position="77"/>
    </location>
</feature>
<dbReference type="InterPro" id="IPR036409">
    <property type="entry name" value="Aldolase_II/adducin_N_sf"/>
</dbReference>
<dbReference type="HOGENOM" id="CLU_2307944_0_0_1"/>
<accession>B8MF29</accession>
<dbReference type="GO" id="GO:0005856">
    <property type="term" value="C:cytoskeleton"/>
    <property type="evidence" value="ECO:0007669"/>
    <property type="project" value="TreeGrafter"/>
</dbReference>
<dbReference type="InParanoid" id="B8MF29"/>
<proteinExistence type="predicted"/>
<keyword evidence="4" id="KW-1185">Reference proteome</keyword>
<dbReference type="InterPro" id="IPR001303">
    <property type="entry name" value="Aldolase_II/adducin_N"/>
</dbReference>
<sequence>MAPTAVASATQAAKHGHELSHSTPLEVLSHGERIAASLGPLGKGCILRNHGILAVGKTVNEAAFLFTSMESSCQVQLLVEATGRPKVLITEEEAKFNFDV</sequence>
<dbReference type="PANTHER" id="PTHR10672">
    <property type="entry name" value="ADDUCIN"/>
    <property type="match status" value="1"/>
</dbReference>
<dbReference type="AlphaFoldDB" id="B8MF29"/>
<evidence type="ECO:0000313" key="4">
    <source>
        <dbReference type="Proteomes" id="UP000001745"/>
    </source>
</evidence>
<dbReference type="PROSITE" id="PS01121">
    <property type="entry name" value="CASPASE_HIS"/>
    <property type="match status" value="1"/>
</dbReference>
<dbReference type="Gene3D" id="3.40.225.10">
    <property type="entry name" value="Class II aldolase/adducin N-terminal domain"/>
    <property type="match status" value="1"/>
</dbReference>
<evidence type="ECO:0000259" key="2">
    <source>
        <dbReference type="Pfam" id="PF00596"/>
    </source>
</evidence>
<protein>
    <submittedName>
        <fullName evidence="3">Aldolase, putative</fullName>
    </submittedName>
</protein>
<dbReference type="PhylomeDB" id="B8MF29"/>
<dbReference type="RefSeq" id="XP_002483362.1">
    <property type="nucleotide sequence ID" value="XM_002483317.1"/>
</dbReference>
<feature type="region of interest" description="Disordered" evidence="1">
    <location>
        <begin position="1"/>
        <end position="21"/>
    </location>
</feature>
<evidence type="ECO:0000313" key="3">
    <source>
        <dbReference type="EMBL" id="EED16128.1"/>
    </source>
</evidence>
<dbReference type="GO" id="GO:0051015">
    <property type="term" value="F:actin filament binding"/>
    <property type="evidence" value="ECO:0007669"/>
    <property type="project" value="TreeGrafter"/>
</dbReference>
<dbReference type="EMBL" id="EQ962656">
    <property type="protein sequence ID" value="EED16128.1"/>
    <property type="molecule type" value="Genomic_DNA"/>
</dbReference>
<dbReference type="Pfam" id="PF00596">
    <property type="entry name" value="Aldolase_II"/>
    <property type="match status" value="1"/>
</dbReference>
<dbReference type="STRING" id="441959.B8MF29"/>
<dbReference type="Proteomes" id="UP000001745">
    <property type="component" value="Unassembled WGS sequence"/>
</dbReference>
<evidence type="ECO:0000256" key="1">
    <source>
        <dbReference type="SAM" id="MobiDB-lite"/>
    </source>
</evidence>